<dbReference type="EMBL" id="CP076544">
    <property type="protein sequence ID" value="QWS34182.1"/>
    <property type="molecule type" value="Genomic_DNA"/>
</dbReference>
<accession>A0ACD1E5F5</accession>
<name>A0ACD1E5F5_9MICO</name>
<keyword evidence="2" id="KW-1185">Reference proteome</keyword>
<evidence type="ECO:0000313" key="2">
    <source>
        <dbReference type="Proteomes" id="UP000681794"/>
    </source>
</evidence>
<organism evidence="1 2">
    <name type="scientific">Curtobacterium aetherium</name>
    <dbReference type="NCBI Taxonomy" id="2841594"/>
    <lineage>
        <taxon>Bacteria</taxon>
        <taxon>Bacillati</taxon>
        <taxon>Actinomycetota</taxon>
        <taxon>Actinomycetes</taxon>
        <taxon>Micrococcales</taxon>
        <taxon>Microbacteriaceae</taxon>
        <taxon>Curtobacterium</taxon>
    </lineage>
</organism>
<sequence length="661" mass="69057">MLTRRTLLGLLAAGSAGGALDVAADGPVADTADVVLTATPRTATSRINAWLARDDLGTGYRRLRGSVVLTAPLIVPAGVHLDATGADVTGPRRDNLLRNAAAVPLARTSGSIRARSTTLTTTQPVFAQATVGQRVQVVGVGPRAGHRRAPGSLYARITEVTSPRRVSLDLPADSTDHEATVYLHAPVDVGITIRGGTWTNRNKNHIAQTTQSHGVLIRRAADLTLTGMTVRSVGGPQIGGQYGVALGDVTRVTVTDLRFVDTASDGLHVTGPAQDVVVRRLSGRRTGDDLLAFTTVDGQTRDGSRLGDCEGDITDVVVEDLHSDECHSLLKLTSGIGAGGRQRHLERFSATGVHGAVTGASPVNVLDYAGPTWFSGTISDVTATHVGSPSVNVQASRLGRVTVSDVAWPASARAPKDGVVSFTGTSAESITVRGVTSRSVAGRSDQPGCAVRLAVRSVREVHVEGTRCPVLAPHFDTVQLGAPRMRIQLLTVADDRSAARTGDVLSLREGSGRYRIGTARFTDLRRTGGSVWAADEDGDPDAPATSITVEGLQGGRALAILRSPARVTLRGVRQRAGSDAAVRLVSAAASPVRVLVDDAQRRAPLVSRTGRQEVSVVSTAIGTDVRELTPFPGDVVRNTGREPAPGVLEYRTGSGWVAADG</sequence>
<proteinExistence type="predicted"/>
<gene>
    <name evidence="1" type="ORF">KM842_03050</name>
</gene>
<dbReference type="Proteomes" id="UP000681794">
    <property type="component" value="Chromosome"/>
</dbReference>
<evidence type="ECO:0000313" key="1">
    <source>
        <dbReference type="EMBL" id="QWS34182.1"/>
    </source>
</evidence>
<reference evidence="1" key="1">
    <citation type="submission" date="2021-06" db="EMBL/GenBank/DDBJ databases">
        <authorList>
            <person name="Ellington A.J."/>
            <person name="Bryan N.C."/>
            <person name="Christner B.C."/>
            <person name="Reisch C.R."/>
        </authorList>
    </citation>
    <scope>NUCLEOTIDE SEQUENCE</scope>
    <source>
        <strain evidence="1">L6-1</strain>
    </source>
</reference>
<protein>
    <submittedName>
        <fullName evidence="1">Uncharacterized protein</fullName>
    </submittedName>
</protein>